<reference evidence="2" key="1">
    <citation type="submission" date="2025-08" db="UniProtKB">
        <authorList>
            <consortium name="RefSeq"/>
        </authorList>
    </citation>
    <scope>IDENTIFICATION</scope>
    <source>
        <tissue evidence="2">Whole organism</tissue>
    </source>
</reference>
<accession>A0A6J1T3D6</accession>
<evidence type="ECO:0000313" key="1">
    <source>
        <dbReference type="Proteomes" id="UP000504606"/>
    </source>
</evidence>
<organism evidence="1 2">
    <name type="scientific">Frankliniella occidentalis</name>
    <name type="common">Western flower thrips</name>
    <name type="synonym">Euthrips occidentalis</name>
    <dbReference type="NCBI Taxonomy" id="133901"/>
    <lineage>
        <taxon>Eukaryota</taxon>
        <taxon>Metazoa</taxon>
        <taxon>Ecdysozoa</taxon>
        <taxon>Arthropoda</taxon>
        <taxon>Hexapoda</taxon>
        <taxon>Insecta</taxon>
        <taxon>Pterygota</taxon>
        <taxon>Neoptera</taxon>
        <taxon>Paraneoptera</taxon>
        <taxon>Thysanoptera</taxon>
        <taxon>Terebrantia</taxon>
        <taxon>Thripoidea</taxon>
        <taxon>Thripidae</taxon>
        <taxon>Frankliniella</taxon>
    </lineage>
</organism>
<dbReference type="Proteomes" id="UP000504606">
    <property type="component" value="Unplaced"/>
</dbReference>
<dbReference type="Pfam" id="PF20180">
    <property type="entry name" value="UQCC2_CBP6"/>
    <property type="match status" value="1"/>
</dbReference>
<evidence type="ECO:0000313" key="2">
    <source>
        <dbReference type="RefSeq" id="XP_026285176.2"/>
    </source>
</evidence>
<dbReference type="OrthoDB" id="16290at2759"/>
<name>A0A6J1T3D6_FRAOC</name>
<gene>
    <name evidence="2" type="primary">LOC113211113</name>
</gene>
<keyword evidence="1" id="KW-1185">Reference proteome</keyword>
<dbReference type="GeneID" id="113211113"/>
<proteinExistence type="predicted"/>
<protein>
    <submittedName>
        <fullName evidence="2">Ubiquinol-cytochrome-c reductase complex assembly factor 2 isoform X1</fullName>
    </submittedName>
</protein>
<dbReference type="AlphaFoldDB" id="A0A6J1T3D6"/>
<sequence length="131" mass="15128">MTFGLLDLKLNGMAKLYERFLKILQNWPLHLDYPLPLRSLAQHIREEGKVAFSARGDLVGKSQNCERHLKSLERISRGHWFKKYPSNRLTGSLGLTAEQCRFGLSEEYQQALNSSRIYSSFRTVIGSVRKK</sequence>
<dbReference type="RefSeq" id="XP_026285176.2">
    <property type="nucleotide sequence ID" value="XM_026429391.2"/>
</dbReference>